<feature type="domain" description="Mur ligase N-terminal catalytic" evidence="16">
    <location>
        <begin position="17"/>
        <end position="119"/>
    </location>
</feature>
<comment type="pathway">
    <text evidence="2 14">Cell wall biogenesis; peptidoglycan biosynthesis.</text>
</comment>
<accession>A0ABW3GAA0</accession>
<dbReference type="InterPro" id="IPR013221">
    <property type="entry name" value="Mur_ligase_cen"/>
</dbReference>
<dbReference type="Pfam" id="PF08245">
    <property type="entry name" value="Mur_ligase_M"/>
    <property type="match status" value="1"/>
</dbReference>
<keyword evidence="20" id="KW-1185">Reference proteome</keyword>
<evidence type="ECO:0000256" key="7">
    <source>
        <dbReference type="ARBA" id="ARBA00022741"/>
    </source>
</evidence>
<dbReference type="InterPro" id="IPR000713">
    <property type="entry name" value="Mur_ligase_N"/>
</dbReference>
<evidence type="ECO:0000313" key="20">
    <source>
        <dbReference type="Proteomes" id="UP001597068"/>
    </source>
</evidence>
<evidence type="ECO:0000256" key="12">
    <source>
        <dbReference type="ARBA" id="ARBA00023316"/>
    </source>
</evidence>
<dbReference type="EMBL" id="JBHTIL010000002">
    <property type="protein sequence ID" value="MFD0927108.1"/>
    <property type="molecule type" value="Genomic_DNA"/>
</dbReference>
<dbReference type="Proteomes" id="UP001597068">
    <property type="component" value="Unassembled WGS sequence"/>
</dbReference>
<proteinExistence type="inferred from homology"/>
<comment type="caution">
    <text evidence="19">The sequence shown here is derived from an EMBL/GenBank/DDBJ whole genome shotgun (WGS) entry which is preliminary data.</text>
</comment>
<dbReference type="GO" id="GO:0008763">
    <property type="term" value="F:UDP-N-acetylmuramate-L-alanine ligase activity"/>
    <property type="evidence" value="ECO:0007669"/>
    <property type="project" value="UniProtKB-EC"/>
</dbReference>
<organism evidence="19 20">
    <name type="scientific">Williamsia deligens</name>
    <dbReference type="NCBI Taxonomy" id="321325"/>
    <lineage>
        <taxon>Bacteria</taxon>
        <taxon>Bacillati</taxon>
        <taxon>Actinomycetota</taxon>
        <taxon>Actinomycetes</taxon>
        <taxon>Mycobacteriales</taxon>
        <taxon>Nocardiaceae</taxon>
        <taxon>Williamsia</taxon>
    </lineage>
</organism>
<dbReference type="SUPFAM" id="SSF53244">
    <property type="entry name" value="MurD-like peptide ligases, peptide-binding domain"/>
    <property type="match status" value="1"/>
</dbReference>
<keyword evidence="10 14" id="KW-0573">Peptidoglycan synthesis</keyword>
<evidence type="ECO:0000256" key="2">
    <source>
        <dbReference type="ARBA" id="ARBA00004752"/>
    </source>
</evidence>
<dbReference type="InterPro" id="IPR005758">
    <property type="entry name" value="UDP-N-AcMur_Ala_ligase_MurC"/>
</dbReference>
<dbReference type="HAMAP" id="MF_00046">
    <property type="entry name" value="MurC"/>
    <property type="match status" value="1"/>
</dbReference>
<evidence type="ECO:0000313" key="19">
    <source>
        <dbReference type="EMBL" id="MFD0927108.1"/>
    </source>
</evidence>
<dbReference type="RefSeq" id="WP_253648783.1">
    <property type="nucleotide sequence ID" value="NZ_BAAAMO010000006.1"/>
</dbReference>
<evidence type="ECO:0000259" key="18">
    <source>
        <dbReference type="Pfam" id="PF08245"/>
    </source>
</evidence>
<dbReference type="InterPro" id="IPR036565">
    <property type="entry name" value="Mur-like_cat_sf"/>
</dbReference>
<dbReference type="InterPro" id="IPR050061">
    <property type="entry name" value="MurCDEF_pg_biosynth"/>
</dbReference>
<keyword evidence="4 14" id="KW-0963">Cytoplasm</keyword>
<evidence type="ECO:0000259" key="16">
    <source>
        <dbReference type="Pfam" id="PF01225"/>
    </source>
</evidence>
<protein>
    <recommendedName>
        <fullName evidence="3 14">UDP-N-acetylmuramate--L-alanine ligase</fullName>
        <ecNumber evidence="3 14">6.3.2.8</ecNumber>
    </recommendedName>
    <alternativeName>
        <fullName evidence="14">UDP-N-acetylmuramoyl-L-alanine synthetase</fullName>
    </alternativeName>
</protein>
<dbReference type="Pfam" id="PF02875">
    <property type="entry name" value="Mur_ligase_C"/>
    <property type="match status" value="1"/>
</dbReference>
<evidence type="ECO:0000256" key="10">
    <source>
        <dbReference type="ARBA" id="ARBA00022984"/>
    </source>
</evidence>
<feature type="domain" description="Mur ligase C-terminal" evidence="17">
    <location>
        <begin position="349"/>
        <end position="479"/>
    </location>
</feature>
<evidence type="ECO:0000256" key="13">
    <source>
        <dbReference type="ARBA" id="ARBA00047833"/>
    </source>
</evidence>
<dbReference type="EC" id="6.3.2.8" evidence="3 14"/>
<evidence type="ECO:0000259" key="17">
    <source>
        <dbReference type="Pfam" id="PF02875"/>
    </source>
</evidence>
<evidence type="ECO:0000256" key="9">
    <source>
        <dbReference type="ARBA" id="ARBA00022960"/>
    </source>
</evidence>
<keyword evidence="6 14" id="KW-0132">Cell division</keyword>
<dbReference type="SUPFAM" id="SSF53623">
    <property type="entry name" value="MurD-like peptide ligases, catalytic domain"/>
    <property type="match status" value="1"/>
</dbReference>
<keyword evidence="8 14" id="KW-0067">ATP-binding</keyword>
<dbReference type="Gene3D" id="3.40.1190.10">
    <property type="entry name" value="Mur-like, catalytic domain"/>
    <property type="match status" value="1"/>
</dbReference>
<evidence type="ECO:0000256" key="5">
    <source>
        <dbReference type="ARBA" id="ARBA00022598"/>
    </source>
</evidence>
<dbReference type="NCBIfam" id="TIGR01082">
    <property type="entry name" value="murC"/>
    <property type="match status" value="1"/>
</dbReference>
<keyword evidence="12 14" id="KW-0961">Cell wall biogenesis/degradation</keyword>
<dbReference type="PANTHER" id="PTHR43445">
    <property type="entry name" value="UDP-N-ACETYLMURAMATE--L-ALANINE LIGASE-RELATED"/>
    <property type="match status" value="1"/>
</dbReference>
<dbReference type="InterPro" id="IPR004101">
    <property type="entry name" value="Mur_ligase_C"/>
</dbReference>
<dbReference type="Gene3D" id="3.90.190.20">
    <property type="entry name" value="Mur ligase, C-terminal domain"/>
    <property type="match status" value="1"/>
</dbReference>
<evidence type="ECO:0000256" key="8">
    <source>
        <dbReference type="ARBA" id="ARBA00022840"/>
    </source>
</evidence>
<feature type="binding site" evidence="14">
    <location>
        <begin position="126"/>
        <end position="132"/>
    </location>
    <ligand>
        <name>ATP</name>
        <dbReference type="ChEBI" id="CHEBI:30616"/>
    </ligand>
</feature>
<dbReference type="Pfam" id="PF01225">
    <property type="entry name" value="Mur_ligase"/>
    <property type="match status" value="1"/>
</dbReference>
<evidence type="ECO:0000256" key="4">
    <source>
        <dbReference type="ARBA" id="ARBA00022490"/>
    </source>
</evidence>
<evidence type="ECO:0000256" key="14">
    <source>
        <dbReference type="HAMAP-Rule" id="MF_00046"/>
    </source>
</evidence>
<keyword evidence="7 14" id="KW-0547">Nucleotide-binding</keyword>
<reference evidence="20" key="1">
    <citation type="journal article" date="2019" name="Int. J. Syst. Evol. Microbiol.">
        <title>The Global Catalogue of Microorganisms (GCM) 10K type strain sequencing project: providing services to taxonomists for standard genome sequencing and annotation.</title>
        <authorList>
            <consortium name="The Broad Institute Genomics Platform"/>
            <consortium name="The Broad Institute Genome Sequencing Center for Infectious Disease"/>
            <person name="Wu L."/>
            <person name="Ma J."/>
        </authorList>
    </citation>
    <scope>NUCLEOTIDE SEQUENCE [LARGE SCALE GENOMIC DNA]</scope>
    <source>
        <strain evidence="20">CCUG 50873</strain>
    </source>
</reference>
<evidence type="ECO:0000256" key="3">
    <source>
        <dbReference type="ARBA" id="ARBA00012211"/>
    </source>
</evidence>
<comment type="catalytic activity">
    <reaction evidence="13 14">
        <text>UDP-N-acetyl-alpha-D-muramate + L-alanine + ATP = UDP-N-acetyl-alpha-D-muramoyl-L-alanine + ADP + phosphate + H(+)</text>
        <dbReference type="Rhea" id="RHEA:23372"/>
        <dbReference type="ChEBI" id="CHEBI:15378"/>
        <dbReference type="ChEBI" id="CHEBI:30616"/>
        <dbReference type="ChEBI" id="CHEBI:43474"/>
        <dbReference type="ChEBI" id="CHEBI:57972"/>
        <dbReference type="ChEBI" id="CHEBI:70757"/>
        <dbReference type="ChEBI" id="CHEBI:83898"/>
        <dbReference type="ChEBI" id="CHEBI:456216"/>
        <dbReference type="EC" id="6.3.2.8"/>
    </reaction>
</comment>
<sequence length="519" mass="53732">MTSPTRDDQLPEHLRRVHMVGIGGAGMSGLARILLARGAQVSGSDAKDGRGVLALRTRGARISIGHDPSALDLLEGGPSVVVTTHAAIPKTNPELVEAHRRGIPVILRPQVLADLMSPYRTTLIAGTHGKTSTTSMTVVALQHCGLDPSFAVGGELNESGTNAHHGSGAVFVAEADESDGSLLAYRPDVIVVTNVEADHLDHFGTVAAYVAVFDAFVDRLGAGGALVVCLDDEGSVELARRNSDRLIARGVRVIGYGRGVLADRVPSVDHAVVLDDFRAHGSGGRAEITVRGLEAGADAAREHRYTVTVGVPGIHMTLNALGAIAAAVCSGAPLDDVVAGIETFTGVHRRFQLRGRVGSIAVYDDYAHHPTEVAAVVTAARELATETTGGRVVAVFQPHLYSRTATFAEEFAAALDGADEVVVLDVYGAREEPLDGVTGRTIADRVRASVHYVADISEVAGVVADLAAPGDVVLTLGAGDITMQGPEIVAALTARTQGPGAVQGSEAVPGSDAQQGEHA</sequence>
<dbReference type="PANTHER" id="PTHR43445:SF3">
    <property type="entry name" value="UDP-N-ACETYLMURAMATE--L-ALANINE LIGASE"/>
    <property type="match status" value="1"/>
</dbReference>
<feature type="domain" description="Mur ligase central" evidence="18">
    <location>
        <begin position="124"/>
        <end position="327"/>
    </location>
</feature>
<comment type="similarity">
    <text evidence="14">Belongs to the MurCDEF family.</text>
</comment>
<comment type="subcellular location">
    <subcellularLocation>
        <location evidence="1 14">Cytoplasm</location>
    </subcellularLocation>
</comment>
<dbReference type="Gene3D" id="3.40.50.720">
    <property type="entry name" value="NAD(P)-binding Rossmann-like Domain"/>
    <property type="match status" value="1"/>
</dbReference>
<name>A0ABW3GAA0_9NOCA</name>
<dbReference type="InterPro" id="IPR036615">
    <property type="entry name" value="Mur_ligase_C_dom_sf"/>
</dbReference>
<keyword evidence="9 14" id="KW-0133">Cell shape</keyword>
<keyword evidence="11 14" id="KW-0131">Cell cycle</keyword>
<feature type="region of interest" description="Disordered" evidence="15">
    <location>
        <begin position="500"/>
        <end position="519"/>
    </location>
</feature>
<comment type="function">
    <text evidence="14">Cell wall formation.</text>
</comment>
<evidence type="ECO:0000256" key="15">
    <source>
        <dbReference type="SAM" id="MobiDB-lite"/>
    </source>
</evidence>
<gene>
    <name evidence="14 19" type="primary">murC</name>
    <name evidence="19" type="ORF">ACFQ04_15320</name>
</gene>
<evidence type="ECO:0000256" key="6">
    <source>
        <dbReference type="ARBA" id="ARBA00022618"/>
    </source>
</evidence>
<dbReference type="SUPFAM" id="SSF51984">
    <property type="entry name" value="MurCD N-terminal domain"/>
    <property type="match status" value="1"/>
</dbReference>
<keyword evidence="5 14" id="KW-0436">Ligase</keyword>
<evidence type="ECO:0000256" key="11">
    <source>
        <dbReference type="ARBA" id="ARBA00023306"/>
    </source>
</evidence>
<evidence type="ECO:0000256" key="1">
    <source>
        <dbReference type="ARBA" id="ARBA00004496"/>
    </source>
</evidence>